<keyword evidence="4" id="KW-0572">Peptidoglycan-anchor</keyword>
<dbReference type="Gene3D" id="2.60.40.740">
    <property type="match status" value="1"/>
</dbReference>
<proteinExistence type="predicted"/>
<dbReference type="RefSeq" id="WP_205051918.1">
    <property type="nucleotide sequence ID" value="NZ_JAFBDH010000004.1"/>
</dbReference>
<evidence type="ECO:0000259" key="11">
    <source>
        <dbReference type="Pfam" id="PF16569"/>
    </source>
</evidence>
<evidence type="ECO:0000256" key="1">
    <source>
        <dbReference type="ARBA" id="ARBA00022512"/>
    </source>
</evidence>
<dbReference type="InterPro" id="IPR032332">
    <property type="entry name" value="GramPos_pilinD3"/>
</dbReference>
<comment type="caution">
    <text evidence="14">The sequence shown here is derived from an EMBL/GenBank/DDBJ whole genome shotgun (WGS) entry which is preliminary data.</text>
</comment>
<dbReference type="InterPro" id="IPR019931">
    <property type="entry name" value="LPXTG_anchor"/>
</dbReference>
<evidence type="ECO:0000259" key="12">
    <source>
        <dbReference type="Pfam" id="PF16570"/>
    </source>
</evidence>
<evidence type="ECO:0000256" key="4">
    <source>
        <dbReference type="ARBA" id="ARBA00023088"/>
    </source>
</evidence>
<organism evidence="14 15">
    <name type="scientific">Peptoniphilus gorbachii</name>
    <dbReference type="NCBI Taxonomy" id="411567"/>
    <lineage>
        <taxon>Bacteria</taxon>
        <taxon>Bacillati</taxon>
        <taxon>Bacillota</taxon>
        <taxon>Tissierellia</taxon>
        <taxon>Tissierellales</taxon>
        <taxon>Peptoniphilaceae</taxon>
        <taxon>Peptoniphilus</taxon>
    </lineage>
</organism>
<evidence type="ECO:0000259" key="13">
    <source>
        <dbReference type="Pfam" id="PF17802"/>
    </source>
</evidence>
<dbReference type="InterPro" id="IPR041033">
    <property type="entry name" value="SpaA_PFL_dom_1"/>
</dbReference>
<keyword evidence="2" id="KW-0964">Secreted</keyword>
<sequence length="740" mass="81122">MNKKKILSLIMALVMLVGVFSPLTAMADSTTTNTTKLTIHKLKMDDFDGISAKDHDGKKLTLETLNGQNYFKDKNVEFLPGVKFTYYKVNTAQLAKIKETNPQTPDQVKAIIDANKELFAGVQGVETEATKDTKDDTKGSVTINDMAEGTYYFVESEVPANHTGALAVPFTITLPIYDKATSNKMDDVHIYPKNKLTDKTTDKKLDEATNTANKKSESHNVTITDSTDPKGKKVLTLDKGAKVPYVVTTPIPAGSKEVMLAWSDRMSEGLTYNKDLAVSATYGDQKTNLGLEAADYTIENSDNGFVLKLTDAGIKKVLEKTLNKGDGVKLIDGTTVYNKEANEAAQKVEFTLKYSATLNGLTGPVDPETNTVSFFYGNKPGYTPQPGDKNPIPEKNVKEINVDKSFVGGDGTTAKDWPKDMTITLKLEKWDQATNTWKEESGKALTLNSKTKSGKFDGLDEKEKYRVVETEVNGWVANYSHDKSGKLIIKNKENPNPNPITPPEVTVTSGGIRFVKTDDNNAKPLRLVGGKFLIMNKENKYLYYKTAEQLTDEQKALKKAEGELKTLVDQYNALSAEEQKGKTGTDKKTAIDAKVTEIAGLKKKASIQYTWKDGFGTKDNLAENLVVLTPNSQGYMEITGLDFADYNLHEIEAPKGYAIPADGQKFPFTVDANSYSNLSLKGENVMIDSTTTDTTKAQRLVNKKVTIPQTGGIGTVLFTVVGIGLMAGAVMAMKKNREEA</sequence>
<feature type="domain" description="Gram-positive cocci surface proteins LPxTG" evidence="9">
    <location>
        <begin position="702"/>
        <end position="739"/>
    </location>
</feature>
<feature type="chain" id="PRO_5046857479" evidence="8">
    <location>
        <begin position="28"/>
        <end position="740"/>
    </location>
</feature>
<keyword evidence="7" id="KW-1133">Transmembrane helix</keyword>
<dbReference type="Gene3D" id="2.60.40.1140">
    <property type="entry name" value="Collagen-binding surface protein Cna, B-type domain"/>
    <property type="match status" value="1"/>
</dbReference>
<keyword evidence="5" id="KW-0175">Coiled coil</keyword>
<dbReference type="InterPro" id="IPR032334">
    <property type="entry name" value="GramPos_pilinBB"/>
</dbReference>
<dbReference type="Pfam" id="PF17802">
    <property type="entry name" value="SpaA"/>
    <property type="match status" value="1"/>
</dbReference>
<gene>
    <name evidence="14" type="ORF">JOD41_001109</name>
</gene>
<reference evidence="14 15" key="1">
    <citation type="submission" date="2021-01" db="EMBL/GenBank/DDBJ databases">
        <title>Genomic Encyclopedia of Type Strains, Phase IV (KMG-IV): sequencing the most valuable type-strain genomes for metagenomic binning, comparative biology and taxonomic classification.</title>
        <authorList>
            <person name="Goeker M."/>
        </authorList>
    </citation>
    <scope>NUCLEOTIDE SEQUENCE [LARGE SCALE GENOMIC DNA]</scope>
    <source>
        <strain evidence="14 15">DSM 21461</strain>
    </source>
</reference>
<dbReference type="Gene3D" id="2.60.40.10">
    <property type="entry name" value="Immunoglobulins"/>
    <property type="match status" value="2"/>
</dbReference>
<keyword evidence="15" id="KW-1185">Reference proteome</keyword>
<feature type="region of interest" description="Disordered" evidence="6">
    <location>
        <begin position="208"/>
        <end position="229"/>
    </location>
</feature>
<evidence type="ECO:0000256" key="3">
    <source>
        <dbReference type="ARBA" id="ARBA00022729"/>
    </source>
</evidence>
<dbReference type="Pfam" id="PF16570">
    <property type="entry name" value="GramPos_pilinD3"/>
    <property type="match status" value="1"/>
</dbReference>
<evidence type="ECO:0000256" key="5">
    <source>
        <dbReference type="SAM" id="Coils"/>
    </source>
</evidence>
<protein>
    <submittedName>
        <fullName evidence="14">LPXTG-motif cell wall-anchored protein</fullName>
    </submittedName>
</protein>
<feature type="signal peptide" evidence="8">
    <location>
        <begin position="1"/>
        <end position="27"/>
    </location>
</feature>
<feature type="domain" description="Gram-positive pilin backbone subunit 2 Cna-B-like" evidence="11">
    <location>
        <begin position="240"/>
        <end position="317"/>
    </location>
</feature>
<feature type="coiled-coil region" evidence="5">
    <location>
        <begin position="550"/>
        <end position="577"/>
    </location>
</feature>
<dbReference type="NCBIfam" id="TIGR01167">
    <property type="entry name" value="LPXTG_anchor"/>
    <property type="match status" value="1"/>
</dbReference>
<dbReference type="Gene3D" id="1.20.58.90">
    <property type="match status" value="1"/>
</dbReference>
<dbReference type="Proteomes" id="UP000720595">
    <property type="component" value="Unassembled WGS sequence"/>
</dbReference>
<dbReference type="EMBL" id="JAFBDH010000004">
    <property type="protein sequence ID" value="MBM7550374.1"/>
    <property type="molecule type" value="Genomic_DNA"/>
</dbReference>
<evidence type="ECO:0000256" key="6">
    <source>
        <dbReference type="SAM" id="MobiDB-lite"/>
    </source>
</evidence>
<dbReference type="Pfam" id="PF16569">
    <property type="entry name" value="GramPos_pilinBB"/>
    <property type="match status" value="1"/>
</dbReference>
<keyword evidence="7" id="KW-0812">Transmembrane</keyword>
<evidence type="ECO:0000256" key="8">
    <source>
        <dbReference type="SAM" id="SignalP"/>
    </source>
</evidence>
<feature type="compositionally biased region" description="Polar residues" evidence="6">
    <location>
        <begin position="208"/>
        <end position="226"/>
    </location>
</feature>
<evidence type="ECO:0000259" key="10">
    <source>
        <dbReference type="Pfam" id="PF16555"/>
    </source>
</evidence>
<feature type="domain" description="Gram-positive pilin subunit D1 N-terminal" evidence="10">
    <location>
        <begin position="33"/>
        <end position="194"/>
    </location>
</feature>
<keyword evidence="3 8" id="KW-0732">Signal</keyword>
<feature type="transmembrane region" description="Helical" evidence="7">
    <location>
        <begin position="712"/>
        <end position="733"/>
    </location>
</feature>
<evidence type="ECO:0000259" key="9">
    <source>
        <dbReference type="Pfam" id="PF00746"/>
    </source>
</evidence>
<keyword evidence="7" id="KW-0472">Membrane</keyword>
<name>A0ABS2MK29_9FIRM</name>
<accession>A0ABS2MK29</accession>
<evidence type="ECO:0000256" key="2">
    <source>
        <dbReference type="ARBA" id="ARBA00022525"/>
    </source>
</evidence>
<feature type="domain" description="SpaA-like prealbumin fold" evidence="13">
    <location>
        <begin position="626"/>
        <end position="681"/>
    </location>
</feature>
<keyword evidence="1" id="KW-0134">Cell wall</keyword>
<dbReference type="InterPro" id="IPR013783">
    <property type="entry name" value="Ig-like_fold"/>
</dbReference>
<dbReference type="Pfam" id="PF16555">
    <property type="entry name" value="GramPos_pilinD1"/>
    <property type="match status" value="1"/>
</dbReference>
<evidence type="ECO:0000256" key="7">
    <source>
        <dbReference type="SAM" id="Phobius"/>
    </source>
</evidence>
<evidence type="ECO:0000313" key="15">
    <source>
        <dbReference type="Proteomes" id="UP000720595"/>
    </source>
</evidence>
<evidence type="ECO:0000313" key="14">
    <source>
        <dbReference type="EMBL" id="MBM7550374.1"/>
    </source>
</evidence>
<dbReference type="InterPro" id="IPR032364">
    <property type="entry name" value="GramPos_pilinD1_N"/>
</dbReference>
<feature type="domain" description="Gram-positive pilin backbone subunit 3 Cna-B-like" evidence="12">
    <location>
        <begin position="446"/>
        <end position="533"/>
    </location>
</feature>
<dbReference type="Pfam" id="PF00746">
    <property type="entry name" value="Gram_pos_anchor"/>
    <property type="match status" value="1"/>
</dbReference>